<dbReference type="RefSeq" id="WP_268817463.1">
    <property type="nucleotide sequence ID" value="NZ_CP124733.1"/>
</dbReference>
<dbReference type="EMBL" id="CP124733">
    <property type="protein sequence ID" value="WHA40941.1"/>
    <property type="molecule type" value="Genomic_DNA"/>
</dbReference>
<sequence>MLRISPMIETPPTVHQIRTLQTIVGVCVAALIAAIAVTGGF</sequence>
<evidence type="ECO:0000256" key="1">
    <source>
        <dbReference type="SAM" id="Phobius"/>
    </source>
</evidence>
<dbReference type="Proteomes" id="UP000298664">
    <property type="component" value="Chromosome Circular"/>
</dbReference>
<name>A0AAF0HAY4_9HYPH</name>
<protein>
    <submittedName>
        <fullName evidence="2">Uncharacterized protein</fullName>
    </submittedName>
</protein>
<reference evidence="2" key="1">
    <citation type="submission" date="2023-05" db="EMBL/GenBank/DDBJ databases">
        <title>Complete genome sequence of Agrobacterium larrymoorei CFBP5477.</title>
        <authorList>
            <person name="Yen H.-C."/>
            <person name="Chou L."/>
            <person name="Lin Y.-C."/>
            <person name="Lai E.-M."/>
            <person name="Kuo C.-H."/>
        </authorList>
    </citation>
    <scope>NUCLEOTIDE SEQUENCE</scope>
    <source>
        <strain evidence="2">CFBP5477</strain>
    </source>
</reference>
<proteinExistence type="predicted"/>
<keyword evidence="1" id="KW-0812">Transmembrane</keyword>
<keyword evidence="1" id="KW-1133">Transmembrane helix</keyword>
<feature type="transmembrane region" description="Helical" evidence="1">
    <location>
        <begin position="20"/>
        <end position="39"/>
    </location>
</feature>
<organism evidence="2 3">
    <name type="scientific">Agrobacterium larrymoorei</name>
    <dbReference type="NCBI Taxonomy" id="160699"/>
    <lineage>
        <taxon>Bacteria</taxon>
        <taxon>Pseudomonadati</taxon>
        <taxon>Pseudomonadota</taxon>
        <taxon>Alphaproteobacteria</taxon>
        <taxon>Hyphomicrobiales</taxon>
        <taxon>Rhizobiaceae</taxon>
        <taxon>Rhizobium/Agrobacterium group</taxon>
        <taxon>Agrobacterium</taxon>
    </lineage>
</organism>
<evidence type="ECO:0000313" key="2">
    <source>
        <dbReference type="EMBL" id="WHA40941.1"/>
    </source>
</evidence>
<keyword evidence="1" id="KW-0472">Membrane</keyword>
<evidence type="ECO:0000313" key="3">
    <source>
        <dbReference type="Proteomes" id="UP000298664"/>
    </source>
</evidence>
<gene>
    <name evidence="2" type="ORF">CFBP5477_014195</name>
</gene>
<dbReference type="AlphaFoldDB" id="A0AAF0HAY4"/>
<accession>A0AAF0HAY4</accession>